<feature type="domain" description="Acyl-CoA dehydrogenase C-terminal" evidence="3">
    <location>
        <begin position="252"/>
        <end position="384"/>
    </location>
</feature>
<keyword evidence="1" id="KW-0560">Oxidoreductase</keyword>
<evidence type="ECO:0000313" key="4">
    <source>
        <dbReference type="EMBL" id="BBZ28149.1"/>
    </source>
</evidence>
<dbReference type="PANTHER" id="PTHR43884">
    <property type="entry name" value="ACYL-COA DEHYDROGENASE"/>
    <property type="match status" value="1"/>
</dbReference>
<dbReference type="InterPro" id="IPR013786">
    <property type="entry name" value="AcylCoA_DH/ox_N"/>
</dbReference>
<name>A0A7I7XG36_9MYCO</name>
<dbReference type="Proteomes" id="UP000466517">
    <property type="component" value="Chromosome"/>
</dbReference>
<dbReference type="InterPro" id="IPR037069">
    <property type="entry name" value="AcylCoA_DH/ox_N_sf"/>
</dbReference>
<dbReference type="Pfam" id="PF08028">
    <property type="entry name" value="Acyl-CoA_dh_2"/>
    <property type="match status" value="1"/>
</dbReference>
<evidence type="ECO:0000259" key="2">
    <source>
        <dbReference type="Pfam" id="PF02771"/>
    </source>
</evidence>
<proteinExistence type="predicted"/>
<evidence type="ECO:0000313" key="5">
    <source>
        <dbReference type="Proteomes" id="UP000466517"/>
    </source>
</evidence>
<dbReference type="EMBL" id="AP022610">
    <property type="protein sequence ID" value="BBZ28149.1"/>
    <property type="molecule type" value="Genomic_DNA"/>
</dbReference>
<dbReference type="GO" id="GO:0050660">
    <property type="term" value="F:flavin adenine dinucleotide binding"/>
    <property type="evidence" value="ECO:0007669"/>
    <property type="project" value="InterPro"/>
</dbReference>
<feature type="domain" description="Acyl-CoA dehydrogenase/oxidase N-terminal" evidence="2">
    <location>
        <begin position="27"/>
        <end position="98"/>
    </location>
</feature>
<dbReference type="Gene3D" id="1.20.140.10">
    <property type="entry name" value="Butyryl-CoA Dehydrogenase, subunit A, domain 3"/>
    <property type="match status" value="1"/>
</dbReference>
<dbReference type="SUPFAM" id="SSF56645">
    <property type="entry name" value="Acyl-CoA dehydrogenase NM domain-like"/>
    <property type="match status" value="1"/>
</dbReference>
<gene>
    <name evidence="4" type="ORF">MMAD_24440</name>
</gene>
<sequence length="409" mass="43575">MVSPTLSRPLAPGSSALTDLLASIGEGARQREQERTLPHDQIRRLREAGLGRLRLPIEEGGAGATLPDLFGFVIDLAAADSNVAHALRAHFGFVEEQLHNPDRDAGRRWLDLVAQDRLFGNAVGEQNALPVGRPAGAAPQLETVLRADGDGGFRLTGVKFYSTGTLFADLVNVQAIGPDGVTFRVTIPVDRDGVGVEDDWDGFGQRLTGTGTTRFSDVAVRPDEIQRTAVGNPDAGPTYYGGFYQLYLQALTAGILAAIAADAVALTRRRERNFSHASQSVPADDPQVLQVVGEIASDAFAARAIVLAAAQTLQDASDTETDGVFDPDVARVAQIAAAQAKVAIDRFSYATAARLLDVGGASATQLRYGHDRHWRNIRTISTHNPTFLKATAIGDHLVNGAPPPQNGFF</sequence>
<dbReference type="AlphaFoldDB" id="A0A7I7XG36"/>
<dbReference type="InterPro" id="IPR009100">
    <property type="entry name" value="AcylCoA_DH/oxidase_NM_dom_sf"/>
</dbReference>
<dbReference type="PIRSF" id="PIRSF016578">
    <property type="entry name" value="HsaA"/>
    <property type="match status" value="1"/>
</dbReference>
<dbReference type="PANTHER" id="PTHR43884:SF12">
    <property type="entry name" value="ISOVALERYL-COA DEHYDROGENASE, MITOCHONDRIAL-RELATED"/>
    <property type="match status" value="1"/>
</dbReference>
<dbReference type="RefSeq" id="WP_246240591.1">
    <property type="nucleotide sequence ID" value="NZ_AP022610.1"/>
</dbReference>
<dbReference type="SUPFAM" id="SSF47203">
    <property type="entry name" value="Acyl-CoA dehydrogenase C-terminal domain-like"/>
    <property type="match status" value="1"/>
</dbReference>
<dbReference type="GO" id="GO:0006552">
    <property type="term" value="P:L-leucine catabolic process"/>
    <property type="evidence" value="ECO:0007669"/>
    <property type="project" value="TreeGrafter"/>
</dbReference>
<organism evidence="4 5">
    <name type="scientific">Mycolicibacterium madagascariense</name>
    <dbReference type="NCBI Taxonomy" id="212765"/>
    <lineage>
        <taxon>Bacteria</taxon>
        <taxon>Bacillati</taxon>
        <taxon>Actinomycetota</taxon>
        <taxon>Actinomycetes</taxon>
        <taxon>Mycobacteriales</taxon>
        <taxon>Mycobacteriaceae</taxon>
        <taxon>Mycolicibacterium</taxon>
    </lineage>
</organism>
<dbReference type="Pfam" id="PF02771">
    <property type="entry name" value="Acyl-CoA_dh_N"/>
    <property type="match status" value="1"/>
</dbReference>
<dbReference type="GO" id="GO:0008470">
    <property type="term" value="F:3-methylbutanoyl-CoA dehydrogenase activity"/>
    <property type="evidence" value="ECO:0007669"/>
    <property type="project" value="TreeGrafter"/>
</dbReference>
<dbReference type="InterPro" id="IPR046373">
    <property type="entry name" value="Acyl-CoA_Oxase/DH_mid-dom_sf"/>
</dbReference>
<evidence type="ECO:0000259" key="3">
    <source>
        <dbReference type="Pfam" id="PF08028"/>
    </source>
</evidence>
<protein>
    <submittedName>
        <fullName evidence="4">Acyl-CoA dehydrogenase</fullName>
    </submittedName>
</protein>
<dbReference type="Gene3D" id="1.10.540.10">
    <property type="entry name" value="Acyl-CoA dehydrogenase/oxidase, N-terminal domain"/>
    <property type="match status" value="1"/>
</dbReference>
<evidence type="ECO:0000256" key="1">
    <source>
        <dbReference type="ARBA" id="ARBA00023002"/>
    </source>
</evidence>
<keyword evidence="5" id="KW-1185">Reference proteome</keyword>
<dbReference type="KEGG" id="mmag:MMAD_24440"/>
<dbReference type="Gene3D" id="2.40.110.10">
    <property type="entry name" value="Butyryl-CoA Dehydrogenase, subunit A, domain 2"/>
    <property type="match status" value="1"/>
</dbReference>
<accession>A0A7I7XG36</accession>
<dbReference type="InterPro" id="IPR013107">
    <property type="entry name" value="Acyl-CoA_DH_C"/>
</dbReference>
<dbReference type="InterPro" id="IPR036250">
    <property type="entry name" value="AcylCo_DH-like_C"/>
</dbReference>
<reference evidence="4 5" key="1">
    <citation type="journal article" date="2019" name="Emerg. Microbes Infect.">
        <title>Comprehensive subspecies identification of 175 nontuberculous mycobacteria species based on 7547 genomic profiles.</title>
        <authorList>
            <person name="Matsumoto Y."/>
            <person name="Kinjo T."/>
            <person name="Motooka D."/>
            <person name="Nabeya D."/>
            <person name="Jung N."/>
            <person name="Uechi K."/>
            <person name="Horii T."/>
            <person name="Iida T."/>
            <person name="Fujita J."/>
            <person name="Nakamura S."/>
        </authorList>
    </citation>
    <scope>NUCLEOTIDE SEQUENCE [LARGE SCALE GENOMIC DNA]</scope>
    <source>
        <strain evidence="4 5">JCM 13574</strain>
    </source>
</reference>